<feature type="compositionally biased region" description="Polar residues" evidence="1">
    <location>
        <begin position="303"/>
        <end position="318"/>
    </location>
</feature>
<protein>
    <submittedName>
        <fullName evidence="2">Uncharacterized protein</fullName>
    </submittedName>
</protein>
<proteinExistence type="predicted"/>
<organism evidence="2 3">
    <name type="scientific">Exidia glandulosa HHB12029</name>
    <dbReference type="NCBI Taxonomy" id="1314781"/>
    <lineage>
        <taxon>Eukaryota</taxon>
        <taxon>Fungi</taxon>
        <taxon>Dikarya</taxon>
        <taxon>Basidiomycota</taxon>
        <taxon>Agaricomycotina</taxon>
        <taxon>Agaricomycetes</taxon>
        <taxon>Auriculariales</taxon>
        <taxon>Exidiaceae</taxon>
        <taxon>Exidia</taxon>
    </lineage>
</organism>
<feature type="compositionally biased region" description="Polar residues" evidence="1">
    <location>
        <begin position="91"/>
        <end position="102"/>
    </location>
</feature>
<dbReference type="Proteomes" id="UP000077266">
    <property type="component" value="Unassembled WGS sequence"/>
</dbReference>
<dbReference type="AlphaFoldDB" id="A0A165LN44"/>
<evidence type="ECO:0000313" key="3">
    <source>
        <dbReference type="Proteomes" id="UP000077266"/>
    </source>
</evidence>
<feature type="region of interest" description="Disordered" evidence="1">
    <location>
        <begin position="80"/>
        <end position="102"/>
    </location>
</feature>
<dbReference type="OrthoDB" id="3259897at2759"/>
<dbReference type="InParanoid" id="A0A165LN44"/>
<feature type="region of interest" description="Disordered" evidence="1">
    <location>
        <begin position="351"/>
        <end position="375"/>
    </location>
</feature>
<feature type="region of interest" description="Disordered" evidence="1">
    <location>
        <begin position="267"/>
        <end position="337"/>
    </location>
</feature>
<accession>A0A165LN44</accession>
<gene>
    <name evidence="2" type="ORF">EXIGLDRAFT_728913</name>
</gene>
<reference evidence="2 3" key="1">
    <citation type="journal article" date="2016" name="Mol. Biol. Evol.">
        <title>Comparative Genomics of Early-Diverging Mushroom-Forming Fungi Provides Insights into the Origins of Lignocellulose Decay Capabilities.</title>
        <authorList>
            <person name="Nagy L.G."/>
            <person name="Riley R."/>
            <person name="Tritt A."/>
            <person name="Adam C."/>
            <person name="Daum C."/>
            <person name="Floudas D."/>
            <person name="Sun H."/>
            <person name="Yadav J.S."/>
            <person name="Pangilinan J."/>
            <person name="Larsson K.H."/>
            <person name="Matsuura K."/>
            <person name="Barry K."/>
            <person name="Labutti K."/>
            <person name="Kuo R."/>
            <person name="Ohm R.A."/>
            <person name="Bhattacharya S.S."/>
            <person name="Shirouzu T."/>
            <person name="Yoshinaga Y."/>
            <person name="Martin F.M."/>
            <person name="Grigoriev I.V."/>
            <person name="Hibbett D.S."/>
        </authorList>
    </citation>
    <scope>NUCLEOTIDE SEQUENCE [LARGE SCALE GENOMIC DNA]</scope>
    <source>
        <strain evidence="2 3">HHB12029</strain>
    </source>
</reference>
<keyword evidence="3" id="KW-1185">Reference proteome</keyword>
<name>A0A165LN44_EXIGL</name>
<sequence>MEGTLHYSSPSFSRKFKSHVANPLRHKHVFLSSSFVFLPGTSAYSIGTSATSHSHSQSLDGSNKSKMGIDAIKRALSGRKRKDSLPAKVVSPTNGRFPTNAYQMPPTQHIMRSFSFQIPARVDQEIPGSFYASVLSEGDGIRERASVESAEVEYRVSAVWESSTGSRNVVEAPFLFLPDPSYAAPRRPLQWSETPLIAARPVPFKCALCLPHPRTFTRESAIPYSITFATDPPSRSLARDIASEAVITVSFARHLHFDPSRGIRTSYSTAPTSSAASAATTATTESSGGGGRSFFGGLKRMATTPSRHAPTESSNGNGHNLKMMEKPLPAPPPEATTTDARILSTTLVHGFTRASSSSRSKHKKEGSGNGPGILFTPEGTYKGKLDLSSEALPTIGYGGATVKYVMTASVRFGGEELRVVVDVKIVEPVSRWERGETIRHGGPPPGSGSGLYG</sequence>
<evidence type="ECO:0000256" key="1">
    <source>
        <dbReference type="SAM" id="MobiDB-lite"/>
    </source>
</evidence>
<dbReference type="EMBL" id="KV425922">
    <property type="protein sequence ID" value="KZV98083.1"/>
    <property type="molecule type" value="Genomic_DNA"/>
</dbReference>
<feature type="compositionally biased region" description="Low complexity" evidence="1">
    <location>
        <begin position="267"/>
        <end position="286"/>
    </location>
</feature>
<evidence type="ECO:0000313" key="2">
    <source>
        <dbReference type="EMBL" id="KZV98083.1"/>
    </source>
</evidence>